<dbReference type="Proteomes" id="UP000188159">
    <property type="component" value="Chromosome"/>
</dbReference>
<sequence length="224" mass="25735">MQSRRKIMNSKGKGIITAVIVVLIALAAFCGFGYISQRMTASEGITYLDKKEYQKAYEQFDHAAGKFTLIFTKQKKDVLFYEGEALYQMGEYGKAIEIYDELIDHGESRAYSLKAYCLAQQKKLNKAIDVCDQGIKEHPDDGEIYCTKYAVLAKQEKYTQGLKVIERALKQKELENKKEVLFARISAYESMFDFDTAYRYAKAYVKAYPKDANGKKELTFLETR</sequence>
<dbReference type="PANTHER" id="PTHR44943:SF4">
    <property type="entry name" value="TPR REPEAT-CONTAINING PROTEIN MJ0798"/>
    <property type="match status" value="1"/>
</dbReference>
<evidence type="ECO:0000256" key="2">
    <source>
        <dbReference type="ARBA" id="ARBA00022803"/>
    </source>
</evidence>
<evidence type="ECO:0000313" key="5">
    <source>
        <dbReference type="EMBL" id="AQP40181.1"/>
    </source>
</evidence>
<dbReference type="EMBL" id="CP012098">
    <property type="protein sequence ID" value="AQP40181.1"/>
    <property type="molecule type" value="Genomic_DNA"/>
</dbReference>
<evidence type="ECO:0000256" key="3">
    <source>
        <dbReference type="PROSITE-ProRule" id="PRU00339"/>
    </source>
</evidence>
<keyword evidence="2 3" id="KW-0802">TPR repeat</keyword>
<dbReference type="SUPFAM" id="SSF48452">
    <property type="entry name" value="TPR-like"/>
    <property type="match status" value="1"/>
</dbReference>
<reference evidence="5 6" key="1">
    <citation type="journal article" date="2016" name="Sci. Rep.">
        <title>Accelerated dysbiosis of gut microbiota during aggravation of DSS-induced colitis by a butyrate-producing bacterium.</title>
        <authorList>
            <person name="Zhang Q."/>
            <person name="Wu Y."/>
            <person name="Wang J."/>
            <person name="Wu G."/>
            <person name="Long W."/>
            <person name="Xue Z."/>
            <person name="Wang L."/>
            <person name="Zhang X."/>
            <person name="Pang X."/>
            <person name="Zhao Y."/>
            <person name="Zhao L."/>
            <person name="Zhang C."/>
        </authorList>
    </citation>
    <scope>NUCLEOTIDE SEQUENCE [LARGE SCALE GENOMIC DNA]</scope>
    <source>
        <strain evidence="5 6">BPB5</strain>
    </source>
</reference>
<dbReference type="SMART" id="SM00028">
    <property type="entry name" value="TPR"/>
    <property type="match status" value="3"/>
</dbReference>
<proteinExistence type="predicted"/>
<dbReference type="PANTHER" id="PTHR44943">
    <property type="entry name" value="CELLULOSE SYNTHASE OPERON PROTEIN C"/>
    <property type="match status" value="1"/>
</dbReference>
<dbReference type="PROSITE" id="PS50005">
    <property type="entry name" value="TPR"/>
    <property type="match status" value="1"/>
</dbReference>
<keyword evidence="4" id="KW-0472">Membrane</keyword>
<protein>
    <recommendedName>
        <fullName evidence="7">Tetratricopeptide repeat protein</fullName>
    </recommendedName>
</protein>
<dbReference type="InterPro" id="IPR051685">
    <property type="entry name" value="Ycf3/AcsC/BcsC/TPR_MFPF"/>
</dbReference>
<evidence type="ECO:0008006" key="7">
    <source>
        <dbReference type="Google" id="ProtNLM"/>
    </source>
</evidence>
<dbReference type="Gene3D" id="1.25.40.10">
    <property type="entry name" value="Tetratricopeptide repeat domain"/>
    <property type="match status" value="1"/>
</dbReference>
<accession>A0A1Q2C8V3</accession>
<dbReference type="AlphaFoldDB" id="A0A1Q2C8V3"/>
<organism evidence="5 6">
    <name type="scientific">Anaerostipes hadrus</name>
    <dbReference type="NCBI Taxonomy" id="649756"/>
    <lineage>
        <taxon>Bacteria</taxon>
        <taxon>Bacillati</taxon>
        <taxon>Bacillota</taxon>
        <taxon>Clostridia</taxon>
        <taxon>Lachnospirales</taxon>
        <taxon>Lachnospiraceae</taxon>
        <taxon>Anaerostipes</taxon>
    </lineage>
</organism>
<evidence type="ECO:0000256" key="1">
    <source>
        <dbReference type="ARBA" id="ARBA00022737"/>
    </source>
</evidence>
<evidence type="ECO:0000256" key="4">
    <source>
        <dbReference type="SAM" id="Phobius"/>
    </source>
</evidence>
<feature type="repeat" description="TPR" evidence="3">
    <location>
        <begin position="76"/>
        <end position="109"/>
    </location>
</feature>
<evidence type="ECO:0000313" key="6">
    <source>
        <dbReference type="Proteomes" id="UP000188159"/>
    </source>
</evidence>
<dbReference type="InterPro" id="IPR019734">
    <property type="entry name" value="TPR_rpt"/>
</dbReference>
<keyword evidence="1" id="KW-0677">Repeat</keyword>
<dbReference type="InterPro" id="IPR011990">
    <property type="entry name" value="TPR-like_helical_dom_sf"/>
</dbReference>
<dbReference type="OrthoDB" id="305319at2"/>
<keyword evidence="4" id="KW-0812">Transmembrane</keyword>
<feature type="transmembrane region" description="Helical" evidence="4">
    <location>
        <begin position="12"/>
        <end position="35"/>
    </location>
</feature>
<keyword evidence="4" id="KW-1133">Transmembrane helix</keyword>
<dbReference type="Pfam" id="PF12895">
    <property type="entry name" value="ANAPC3"/>
    <property type="match status" value="1"/>
</dbReference>
<name>A0A1Q2C8V3_ANAHA</name>
<gene>
    <name evidence="5" type="ORF">DO83_11705</name>
</gene>